<dbReference type="GO" id="GO:0015074">
    <property type="term" value="P:DNA integration"/>
    <property type="evidence" value="ECO:0007669"/>
    <property type="project" value="InterPro"/>
</dbReference>
<name>A0AAD7URQ2_9FUNG</name>
<keyword evidence="6" id="KW-0695">RNA-directed DNA polymerase</keyword>
<evidence type="ECO:0000313" key="9">
    <source>
        <dbReference type="EMBL" id="KAJ8651392.1"/>
    </source>
</evidence>
<dbReference type="SUPFAM" id="SSF53098">
    <property type="entry name" value="Ribonuclease H-like"/>
    <property type="match status" value="1"/>
</dbReference>
<dbReference type="GO" id="GO:0003676">
    <property type="term" value="F:nucleic acid binding"/>
    <property type="evidence" value="ECO:0007669"/>
    <property type="project" value="InterPro"/>
</dbReference>
<feature type="domain" description="Reverse transcriptase" evidence="7">
    <location>
        <begin position="1"/>
        <end position="67"/>
    </location>
</feature>
<protein>
    <recommendedName>
        <fullName evidence="11">Integrase catalytic domain-containing protein</fullName>
    </recommendedName>
</protein>
<dbReference type="InterPro" id="IPR041588">
    <property type="entry name" value="Integrase_H2C2"/>
</dbReference>
<dbReference type="GO" id="GO:0004519">
    <property type="term" value="F:endonuclease activity"/>
    <property type="evidence" value="ECO:0007669"/>
    <property type="project" value="UniProtKB-KW"/>
</dbReference>
<dbReference type="EMBL" id="JARTCD010000226">
    <property type="protein sequence ID" value="KAJ8651392.1"/>
    <property type="molecule type" value="Genomic_DNA"/>
</dbReference>
<dbReference type="FunFam" id="1.10.340.70:FF:000001">
    <property type="entry name" value="Retrovirus-related Pol polyprotein from transposon gypsy-like Protein"/>
    <property type="match status" value="1"/>
</dbReference>
<dbReference type="InterPro" id="IPR012337">
    <property type="entry name" value="RNaseH-like_sf"/>
</dbReference>
<dbReference type="PROSITE" id="PS50994">
    <property type="entry name" value="INTEGRASE"/>
    <property type="match status" value="1"/>
</dbReference>
<feature type="domain" description="Integrase catalytic" evidence="8">
    <location>
        <begin position="396"/>
        <end position="559"/>
    </location>
</feature>
<dbReference type="PROSITE" id="PS50878">
    <property type="entry name" value="RT_POL"/>
    <property type="match status" value="1"/>
</dbReference>
<dbReference type="GeneID" id="83220377"/>
<dbReference type="FunFam" id="3.10.20.370:FF:000001">
    <property type="entry name" value="Retrovirus-related Pol polyprotein from transposon 17.6-like protein"/>
    <property type="match status" value="1"/>
</dbReference>
<organism evidence="9 10">
    <name type="scientific">Lichtheimia ornata</name>
    <dbReference type="NCBI Taxonomy" id="688661"/>
    <lineage>
        <taxon>Eukaryota</taxon>
        <taxon>Fungi</taxon>
        <taxon>Fungi incertae sedis</taxon>
        <taxon>Mucoromycota</taxon>
        <taxon>Mucoromycotina</taxon>
        <taxon>Mucoromycetes</taxon>
        <taxon>Mucorales</taxon>
        <taxon>Lichtheimiaceae</taxon>
        <taxon>Lichtheimia</taxon>
    </lineage>
</organism>
<dbReference type="Proteomes" id="UP001234581">
    <property type="component" value="Unassembled WGS sequence"/>
</dbReference>
<dbReference type="Pfam" id="PF17921">
    <property type="entry name" value="Integrase_H2C2"/>
    <property type="match status" value="1"/>
</dbReference>
<accession>A0AAD7URQ2</accession>
<dbReference type="GO" id="GO:0003964">
    <property type="term" value="F:RNA-directed DNA polymerase activity"/>
    <property type="evidence" value="ECO:0007669"/>
    <property type="project" value="UniProtKB-KW"/>
</dbReference>
<dbReference type="PANTHER" id="PTHR37984:SF5">
    <property type="entry name" value="PROTEIN NYNRIN-LIKE"/>
    <property type="match status" value="1"/>
</dbReference>
<dbReference type="InterPro" id="IPR041373">
    <property type="entry name" value="RT_RNaseH"/>
</dbReference>
<evidence type="ECO:0000256" key="3">
    <source>
        <dbReference type="ARBA" id="ARBA00022722"/>
    </source>
</evidence>
<keyword evidence="5" id="KW-0378">Hydrolase</keyword>
<evidence type="ECO:0000256" key="1">
    <source>
        <dbReference type="ARBA" id="ARBA00022679"/>
    </source>
</evidence>
<dbReference type="Gene3D" id="1.10.340.70">
    <property type="match status" value="1"/>
</dbReference>
<dbReference type="Pfam" id="PF00078">
    <property type="entry name" value="RVT_1"/>
    <property type="match status" value="1"/>
</dbReference>
<evidence type="ECO:0000256" key="6">
    <source>
        <dbReference type="ARBA" id="ARBA00022918"/>
    </source>
</evidence>
<dbReference type="InterPro" id="IPR043128">
    <property type="entry name" value="Rev_trsase/Diguanyl_cyclase"/>
</dbReference>
<reference evidence="9 10" key="1">
    <citation type="submission" date="2023-03" db="EMBL/GenBank/DDBJ databases">
        <title>Genome sequence of Lichtheimia ornata CBS 291.66.</title>
        <authorList>
            <person name="Mohabir J.T."/>
            <person name="Shea T.P."/>
            <person name="Kurbessoian T."/>
            <person name="Berby B."/>
            <person name="Fontaine J."/>
            <person name="Livny J."/>
            <person name="Gnirke A."/>
            <person name="Stajich J.E."/>
            <person name="Cuomo C.A."/>
        </authorList>
    </citation>
    <scope>NUCLEOTIDE SEQUENCE [LARGE SCALE GENOMIC DNA]</scope>
    <source>
        <strain evidence="9">CBS 291.66</strain>
    </source>
</reference>
<dbReference type="PANTHER" id="PTHR37984">
    <property type="entry name" value="PROTEIN CBG26694"/>
    <property type="match status" value="1"/>
</dbReference>
<dbReference type="InterPro" id="IPR000477">
    <property type="entry name" value="RT_dom"/>
</dbReference>
<dbReference type="RefSeq" id="XP_058336307.1">
    <property type="nucleotide sequence ID" value="XM_058492926.1"/>
</dbReference>
<dbReference type="InterPro" id="IPR043502">
    <property type="entry name" value="DNA/RNA_pol_sf"/>
</dbReference>
<dbReference type="AlphaFoldDB" id="A0AAD7URQ2"/>
<dbReference type="SUPFAM" id="SSF56672">
    <property type="entry name" value="DNA/RNA polymerases"/>
    <property type="match status" value="1"/>
</dbReference>
<dbReference type="Pfam" id="PF00665">
    <property type="entry name" value="rve"/>
    <property type="match status" value="1"/>
</dbReference>
<proteinExistence type="predicted"/>
<keyword evidence="1" id="KW-0808">Transferase</keyword>
<evidence type="ECO:0000259" key="8">
    <source>
        <dbReference type="PROSITE" id="PS50994"/>
    </source>
</evidence>
<dbReference type="GO" id="GO:0005634">
    <property type="term" value="C:nucleus"/>
    <property type="evidence" value="ECO:0007669"/>
    <property type="project" value="UniProtKB-ARBA"/>
</dbReference>
<dbReference type="InterPro" id="IPR001584">
    <property type="entry name" value="Integrase_cat-core"/>
</dbReference>
<evidence type="ECO:0000256" key="2">
    <source>
        <dbReference type="ARBA" id="ARBA00022695"/>
    </source>
</evidence>
<dbReference type="GO" id="GO:0016787">
    <property type="term" value="F:hydrolase activity"/>
    <property type="evidence" value="ECO:0007669"/>
    <property type="project" value="UniProtKB-KW"/>
</dbReference>
<dbReference type="FunFam" id="3.30.70.270:FF:000026">
    <property type="entry name" value="Transposon Ty3-G Gag-Pol polyprotein"/>
    <property type="match status" value="1"/>
</dbReference>
<keyword evidence="10" id="KW-1185">Reference proteome</keyword>
<comment type="caution">
    <text evidence="9">The sequence shown here is derived from an EMBL/GenBank/DDBJ whole genome shotgun (WGS) entry which is preliminary data.</text>
</comment>
<keyword evidence="2" id="KW-0548">Nucleotidyltransferase</keyword>
<keyword evidence="3" id="KW-0540">Nuclease</keyword>
<evidence type="ECO:0000313" key="10">
    <source>
        <dbReference type="Proteomes" id="UP001234581"/>
    </source>
</evidence>
<dbReference type="InterPro" id="IPR036397">
    <property type="entry name" value="RNaseH_sf"/>
</dbReference>
<evidence type="ECO:0008006" key="11">
    <source>
        <dbReference type="Google" id="ProtNLM"/>
    </source>
</evidence>
<dbReference type="CDD" id="cd09274">
    <property type="entry name" value="RNase_HI_RT_Ty3"/>
    <property type="match status" value="1"/>
</dbReference>
<gene>
    <name evidence="9" type="ORF">O0I10_013069</name>
</gene>
<sequence>MSNQVLQGLSAFSMVYIDDIIIFSKDSTTHMDHCDQVFARLDKWNLKIHLGKCHFFKAEVKFLGFFVSGKGIRHNPDKVKAILEWPKPKTTQELRRFLGMCAFYHKFLRSLSSIAAPLYRLTGKMEMKEWDEKADKAFDKLKTRLAELPMLRYPDSNIPYEMHTDASDSGLGAVLVQEGRPVSFASRSLTTAEANYTATEKECLAVVWALRYFRPYIHGASLTIFTDHMALKAIVSSSNPKGRIARWIMELDAYEFTVIHRRGMDNLDADALSRVYSNNQYTLTDDLIRAHQLADQDIQGWSSEEQQGKYRWLQGLFFRINESGTYTLVMPKALCKYFLQLIHSHPTAGHMGRDKTIAKAKQVAWWPTLVQDVTDFIRKCPDCQRHKTLKHKYGYLTSIPVGNPGEVWASDVAIMANVSESGNKYIVVFMEYLTKWVITAELSSFTTTELANILLYRIVLVYGMPAKLITDNGSSYVSEAMNIICDRLGIARSVTSVEHPQTDGLVERMNQTLKTALAPYAYEYPRRWDQFLPFVTFGINTSKQASTGFTPFELMYCRTANLPTTANMKAPPMKAHNAESWLAYLNYHLPIIHATAKKNILAAQARQQRYYNRNRLPAREYQPGDYVLKDIPLEQRGFPKPKFTGKWRVLRKTSDDQAYVLECAVPGRKKKRTTANQSQLEPYYE</sequence>
<dbReference type="Gene3D" id="3.30.70.270">
    <property type="match status" value="2"/>
</dbReference>
<dbReference type="Gene3D" id="3.30.420.10">
    <property type="entry name" value="Ribonuclease H-like superfamily/Ribonuclease H"/>
    <property type="match status" value="1"/>
</dbReference>
<keyword evidence="4" id="KW-0255">Endonuclease</keyword>
<evidence type="ECO:0000256" key="4">
    <source>
        <dbReference type="ARBA" id="ARBA00022759"/>
    </source>
</evidence>
<evidence type="ECO:0000256" key="5">
    <source>
        <dbReference type="ARBA" id="ARBA00022801"/>
    </source>
</evidence>
<dbReference type="InterPro" id="IPR050951">
    <property type="entry name" value="Retrovirus_Pol_polyprotein"/>
</dbReference>
<dbReference type="Pfam" id="PF17917">
    <property type="entry name" value="RT_RNaseH"/>
    <property type="match status" value="1"/>
</dbReference>
<evidence type="ECO:0000259" key="7">
    <source>
        <dbReference type="PROSITE" id="PS50878"/>
    </source>
</evidence>